<comment type="similarity">
    <text evidence="1">Belongs to the SCO1/2 family.</text>
</comment>
<sequence>MNSSNHSIWFYAVATVLSVALGFFVASHYSTSEPVYHHAQLLPQPRALPEMALVDQQGKSIGNNLWRNRWSLVFFGFTSCPDICPLELQKLASLLRLADASAKLQVVFISVDPERDTSARLREYVNFFHPDIVALSGSNTELANTANFFGAAYDRSVIIESKLFSVPAGIDMPVNAGNAYQVNHSARVFIVNPQGAYAGSFMPPFDAPQLWGDIKQLIKQ</sequence>
<feature type="binding site" evidence="3">
    <location>
        <position position="184"/>
    </location>
    <ligand>
        <name>Cu cation</name>
        <dbReference type="ChEBI" id="CHEBI:23378"/>
    </ligand>
</feature>
<evidence type="ECO:0000259" key="6">
    <source>
        <dbReference type="PROSITE" id="PS51352"/>
    </source>
</evidence>
<evidence type="ECO:0000256" key="5">
    <source>
        <dbReference type="SAM" id="Phobius"/>
    </source>
</evidence>
<organism evidence="7 8">
    <name type="scientific">Cellvibrio mixtus</name>
    <dbReference type="NCBI Taxonomy" id="39650"/>
    <lineage>
        <taxon>Bacteria</taxon>
        <taxon>Pseudomonadati</taxon>
        <taxon>Pseudomonadota</taxon>
        <taxon>Gammaproteobacteria</taxon>
        <taxon>Cellvibrionales</taxon>
        <taxon>Cellvibrionaceae</taxon>
        <taxon>Cellvibrio</taxon>
    </lineage>
</organism>
<feature type="domain" description="Thioredoxin" evidence="6">
    <location>
        <begin position="42"/>
        <end position="220"/>
    </location>
</feature>
<evidence type="ECO:0000256" key="2">
    <source>
        <dbReference type="ARBA" id="ARBA00023008"/>
    </source>
</evidence>
<evidence type="ECO:0000256" key="4">
    <source>
        <dbReference type="PIRSR" id="PIRSR603782-2"/>
    </source>
</evidence>
<dbReference type="PANTHER" id="PTHR12151">
    <property type="entry name" value="ELECTRON TRANSPORT PROTIN SCO1/SENC FAMILY MEMBER"/>
    <property type="match status" value="1"/>
</dbReference>
<dbReference type="CDD" id="cd02968">
    <property type="entry name" value="SCO"/>
    <property type="match status" value="1"/>
</dbReference>
<protein>
    <submittedName>
        <fullName evidence="7">Photosynthetic protein synthase I</fullName>
    </submittedName>
</protein>
<proteinExistence type="inferred from homology"/>
<dbReference type="AlphaFoldDB" id="A0A266QAF9"/>
<dbReference type="InterPro" id="IPR003782">
    <property type="entry name" value="SCO1/SenC"/>
</dbReference>
<dbReference type="InterPro" id="IPR036249">
    <property type="entry name" value="Thioredoxin-like_sf"/>
</dbReference>
<comment type="caution">
    <text evidence="7">The sequence shown here is derived from an EMBL/GenBank/DDBJ whole genome shotgun (WGS) entry which is preliminary data.</text>
</comment>
<dbReference type="Gene3D" id="3.40.30.10">
    <property type="entry name" value="Glutaredoxin"/>
    <property type="match status" value="1"/>
</dbReference>
<accession>A0A266QAF9</accession>
<dbReference type="Pfam" id="PF02630">
    <property type="entry name" value="SCO1-SenC"/>
    <property type="match status" value="1"/>
</dbReference>
<evidence type="ECO:0000313" key="7">
    <source>
        <dbReference type="EMBL" id="OZY86864.1"/>
    </source>
</evidence>
<dbReference type="Proteomes" id="UP000216101">
    <property type="component" value="Unassembled WGS sequence"/>
</dbReference>
<keyword evidence="3" id="KW-0479">Metal-binding</keyword>
<evidence type="ECO:0000256" key="1">
    <source>
        <dbReference type="ARBA" id="ARBA00010996"/>
    </source>
</evidence>
<keyword evidence="5" id="KW-0812">Transmembrane</keyword>
<keyword evidence="5" id="KW-1133">Transmembrane helix</keyword>
<dbReference type="GO" id="GO:0046872">
    <property type="term" value="F:metal ion binding"/>
    <property type="evidence" value="ECO:0007669"/>
    <property type="project" value="UniProtKB-KW"/>
</dbReference>
<name>A0A266QAF9_9GAMM</name>
<dbReference type="InterPro" id="IPR013766">
    <property type="entry name" value="Thioredoxin_domain"/>
</dbReference>
<evidence type="ECO:0000256" key="3">
    <source>
        <dbReference type="PIRSR" id="PIRSR603782-1"/>
    </source>
</evidence>
<dbReference type="PROSITE" id="PS51352">
    <property type="entry name" value="THIOREDOXIN_2"/>
    <property type="match status" value="1"/>
</dbReference>
<feature type="transmembrane region" description="Helical" evidence="5">
    <location>
        <begin position="6"/>
        <end position="26"/>
    </location>
</feature>
<reference evidence="8" key="1">
    <citation type="submission" date="2017-05" db="EMBL/GenBank/DDBJ databases">
        <authorList>
            <person name="Barney B.M."/>
        </authorList>
    </citation>
    <scope>NUCLEOTIDE SEQUENCE [LARGE SCALE GENOMIC DNA]</scope>
    <source>
        <strain evidence="8">PSBB022</strain>
    </source>
</reference>
<feature type="binding site" evidence="3">
    <location>
        <position position="84"/>
    </location>
    <ligand>
        <name>Cu cation</name>
        <dbReference type="ChEBI" id="CHEBI:23378"/>
    </ligand>
</feature>
<keyword evidence="4" id="KW-1015">Disulfide bond</keyword>
<dbReference type="RefSeq" id="WP_094984403.1">
    <property type="nucleotide sequence ID" value="NZ_NHNI01000001.1"/>
</dbReference>
<dbReference type="SUPFAM" id="SSF52833">
    <property type="entry name" value="Thioredoxin-like"/>
    <property type="match status" value="1"/>
</dbReference>
<feature type="disulfide bond" description="Redox-active" evidence="4">
    <location>
        <begin position="80"/>
        <end position="84"/>
    </location>
</feature>
<evidence type="ECO:0000313" key="8">
    <source>
        <dbReference type="Proteomes" id="UP000216101"/>
    </source>
</evidence>
<keyword evidence="5" id="KW-0472">Membrane</keyword>
<gene>
    <name evidence="7" type="ORF">CBP51_07680</name>
</gene>
<dbReference type="EMBL" id="NHNI01000001">
    <property type="protein sequence ID" value="OZY86864.1"/>
    <property type="molecule type" value="Genomic_DNA"/>
</dbReference>
<dbReference type="PANTHER" id="PTHR12151:SF25">
    <property type="entry name" value="LINALOOL DEHYDRATASE_ISOMERASE DOMAIN-CONTAINING PROTEIN"/>
    <property type="match status" value="1"/>
</dbReference>
<keyword evidence="2 3" id="KW-0186">Copper</keyword>
<feature type="binding site" evidence="3">
    <location>
        <position position="80"/>
    </location>
    <ligand>
        <name>Cu cation</name>
        <dbReference type="ChEBI" id="CHEBI:23378"/>
    </ligand>
</feature>
<keyword evidence="8" id="KW-1185">Reference proteome</keyword>